<dbReference type="Pfam" id="PF00486">
    <property type="entry name" value="Trans_reg_C"/>
    <property type="match status" value="1"/>
</dbReference>
<keyword evidence="3" id="KW-0805">Transcription regulation</keyword>
<organism evidence="8 9">
    <name type="scientific">Vibrio fortis</name>
    <dbReference type="NCBI Taxonomy" id="212667"/>
    <lineage>
        <taxon>Bacteria</taxon>
        <taxon>Pseudomonadati</taxon>
        <taxon>Pseudomonadota</taxon>
        <taxon>Gammaproteobacteria</taxon>
        <taxon>Vibrionales</taxon>
        <taxon>Vibrionaceae</taxon>
        <taxon>Vibrio</taxon>
    </lineage>
</organism>
<evidence type="ECO:0000256" key="5">
    <source>
        <dbReference type="ARBA" id="ARBA00023163"/>
    </source>
</evidence>
<dbReference type="GO" id="GO:0000976">
    <property type="term" value="F:transcription cis-regulatory region binding"/>
    <property type="evidence" value="ECO:0007669"/>
    <property type="project" value="TreeGrafter"/>
</dbReference>
<dbReference type="GO" id="GO:0005829">
    <property type="term" value="C:cytosol"/>
    <property type="evidence" value="ECO:0007669"/>
    <property type="project" value="TreeGrafter"/>
</dbReference>
<dbReference type="CDD" id="cd00383">
    <property type="entry name" value="trans_reg_C"/>
    <property type="match status" value="1"/>
</dbReference>
<keyword evidence="5" id="KW-0804">Transcription</keyword>
<dbReference type="SUPFAM" id="SSF52172">
    <property type="entry name" value="CheY-like"/>
    <property type="match status" value="1"/>
</dbReference>
<evidence type="ECO:0000256" key="3">
    <source>
        <dbReference type="ARBA" id="ARBA00023015"/>
    </source>
</evidence>
<dbReference type="SUPFAM" id="SSF46894">
    <property type="entry name" value="C-terminal effector domain of the bipartite response regulators"/>
    <property type="match status" value="1"/>
</dbReference>
<keyword evidence="2" id="KW-0902">Two-component regulatory system</keyword>
<evidence type="ECO:0000256" key="2">
    <source>
        <dbReference type="ARBA" id="ARBA00023012"/>
    </source>
</evidence>
<comment type="caution">
    <text evidence="8">The sequence shown here is derived from an EMBL/GenBank/DDBJ whole genome shotgun (WGS) entry which is preliminary data.</text>
</comment>
<feature type="modified residue" description="4-aspartylphosphate" evidence="6">
    <location>
        <position position="53"/>
    </location>
</feature>
<evidence type="ECO:0000313" key="8">
    <source>
        <dbReference type="EMBL" id="KDN28392.1"/>
    </source>
</evidence>
<evidence type="ECO:0000256" key="1">
    <source>
        <dbReference type="ARBA" id="ARBA00022553"/>
    </source>
</evidence>
<dbReference type="PANTHER" id="PTHR48111:SF1">
    <property type="entry name" value="TWO-COMPONENT RESPONSE REGULATOR ORR33"/>
    <property type="match status" value="1"/>
</dbReference>
<evidence type="ECO:0000259" key="7">
    <source>
        <dbReference type="PROSITE" id="PS50110"/>
    </source>
</evidence>
<proteinExistence type="predicted"/>
<dbReference type="Pfam" id="PF00072">
    <property type="entry name" value="Response_reg"/>
    <property type="match status" value="1"/>
</dbReference>
<dbReference type="AlphaFoldDB" id="A0A066UR65"/>
<reference evidence="8 9" key="1">
    <citation type="submission" date="2014-02" db="EMBL/GenBank/DDBJ databases">
        <title>Vibrio fortis Dalian14 Genome Sequencing.</title>
        <authorList>
            <person name="Wang Y."/>
            <person name="Song L."/>
            <person name="Liu G."/>
            <person name="Ding J."/>
        </authorList>
    </citation>
    <scope>NUCLEOTIDE SEQUENCE [LARGE SCALE GENOMIC DNA]</scope>
    <source>
        <strain evidence="8 9">Dalian14</strain>
    </source>
</reference>
<name>A0A066UR65_9VIBR</name>
<dbReference type="SMART" id="SM00448">
    <property type="entry name" value="REC"/>
    <property type="match status" value="1"/>
</dbReference>
<sequence length="229" mass="26306">MSDVLIVEDDLQLREMLCYFLKNVEGYSVDCLSSGEGAAEIIMDQAPKLVLLDIQLPHTSGLSVLESLRQQGSTIPVIIMTANDNEITETNALTIGANDYITKPVRTNALRERIRKLLEQKPSIHSRVEEELIFRLCPRNSTLQFKHITVPLIPSEFELLELLAKADEPMPVHELFQHIHGFPYHIEDRSIYMRVSTLRKKLSAYLPDMELIKNKRSRGFYLNYQVVVR</sequence>
<dbReference type="Gene3D" id="3.40.50.2300">
    <property type="match status" value="1"/>
</dbReference>
<dbReference type="CDD" id="cd17574">
    <property type="entry name" value="REC_OmpR"/>
    <property type="match status" value="1"/>
</dbReference>
<dbReference type="InterPro" id="IPR039420">
    <property type="entry name" value="WalR-like"/>
</dbReference>
<dbReference type="GO" id="GO:0032993">
    <property type="term" value="C:protein-DNA complex"/>
    <property type="evidence" value="ECO:0007669"/>
    <property type="project" value="TreeGrafter"/>
</dbReference>
<dbReference type="Gene3D" id="1.10.10.10">
    <property type="entry name" value="Winged helix-like DNA-binding domain superfamily/Winged helix DNA-binding domain"/>
    <property type="match status" value="1"/>
</dbReference>
<evidence type="ECO:0000256" key="4">
    <source>
        <dbReference type="ARBA" id="ARBA00023125"/>
    </source>
</evidence>
<dbReference type="PANTHER" id="PTHR48111">
    <property type="entry name" value="REGULATOR OF RPOS"/>
    <property type="match status" value="1"/>
</dbReference>
<evidence type="ECO:0000313" key="9">
    <source>
        <dbReference type="Proteomes" id="UP000027219"/>
    </source>
</evidence>
<dbReference type="OrthoDB" id="9802426at2"/>
<keyword evidence="4" id="KW-0238">DNA-binding</keyword>
<dbReference type="InterPro" id="IPR036388">
    <property type="entry name" value="WH-like_DNA-bd_sf"/>
</dbReference>
<dbReference type="InterPro" id="IPR016032">
    <property type="entry name" value="Sig_transdc_resp-reg_C-effctor"/>
</dbReference>
<keyword evidence="9" id="KW-1185">Reference proteome</keyword>
<gene>
    <name evidence="8" type="ORF">VFDL14_23680</name>
</gene>
<dbReference type="GO" id="GO:0006355">
    <property type="term" value="P:regulation of DNA-templated transcription"/>
    <property type="evidence" value="ECO:0007669"/>
    <property type="project" value="InterPro"/>
</dbReference>
<dbReference type="GO" id="GO:0000156">
    <property type="term" value="F:phosphorelay response regulator activity"/>
    <property type="evidence" value="ECO:0007669"/>
    <property type="project" value="TreeGrafter"/>
</dbReference>
<dbReference type="InterPro" id="IPR001789">
    <property type="entry name" value="Sig_transdc_resp-reg_receiver"/>
</dbReference>
<dbReference type="InterPro" id="IPR011006">
    <property type="entry name" value="CheY-like_superfamily"/>
</dbReference>
<feature type="domain" description="Response regulatory" evidence="7">
    <location>
        <begin position="3"/>
        <end position="118"/>
    </location>
</feature>
<protein>
    <submittedName>
        <fullName evidence="8">Transcriptional regulator</fullName>
    </submittedName>
</protein>
<dbReference type="STRING" id="212667.VFDL14_23680"/>
<dbReference type="RefSeq" id="WP_032551352.1">
    <property type="nucleotide sequence ID" value="NZ_JFFR01000020.1"/>
</dbReference>
<accession>A0A066UR65</accession>
<keyword evidence="1 6" id="KW-0597">Phosphoprotein</keyword>
<dbReference type="EMBL" id="JFFR01000020">
    <property type="protein sequence ID" value="KDN28392.1"/>
    <property type="molecule type" value="Genomic_DNA"/>
</dbReference>
<dbReference type="InterPro" id="IPR001867">
    <property type="entry name" value="OmpR/PhoB-type_DNA-bd"/>
</dbReference>
<dbReference type="PROSITE" id="PS50110">
    <property type="entry name" value="RESPONSE_REGULATORY"/>
    <property type="match status" value="1"/>
</dbReference>
<evidence type="ECO:0000256" key="6">
    <source>
        <dbReference type="PROSITE-ProRule" id="PRU00169"/>
    </source>
</evidence>
<dbReference type="Proteomes" id="UP000027219">
    <property type="component" value="Unassembled WGS sequence"/>
</dbReference>
<dbReference type="SMART" id="SM00862">
    <property type="entry name" value="Trans_reg_C"/>
    <property type="match status" value="1"/>
</dbReference>